<keyword evidence="1 4" id="KW-0808">Transferase</keyword>
<keyword evidence="5" id="KW-1185">Reference proteome</keyword>
<protein>
    <submittedName>
        <fullName evidence="4">Acetyltransferase</fullName>
    </submittedName>
</protein>
<reference evidence="4 5" key="1">
    <citation type="submission" date="2016-07" db="EMBL/GenBank/DDBJ databases">
        <title>Comparative genomics of the Campylobacter concisus group.</title>
        <authorList>
            <person name="Miller W.G."/>
            <person name="Yee E."/>
            <person name="Chapman M.H."/>
            <person name="Huynh S."/>
            <person name="Bono J.L."/>
            <person name="On S.L.W."/>
            <person name="StLeger J."/>
            <person name="Foster G."/>
            <person name="Parker C.T."/>
        </authorList>
    </citation>
    <scope>NUCLEOTIDE SEQUENCE [LARGE SCALE GENOMIC DNA]</scope>
    <source>
        <strain evidence="4 5">CCUG 21559</strain>
    </source>
</reference>
<dbReference type="InterPro" id="IPR045039">
    <property type="entry name" value="NSI-like"/>
</dbReference>
<keyword evidence="2" id="KW-0012">Acyltransferase</keyword>
<dbReference type="InterPro" id="IPR016181">
    <property type="entry name" value="Acyl_CoA_acyltransferase"/>
</dbReference>
<dbReference type="PROSITE" id="PS51186">
    <property type="entry name" value="GNAT"/>
    <property type="match status" value="1"/>
</dbReference>
<evidence type="ECO:0000256" key="2">
    <source>
        <dbReference type="ARBA" id="ARBA00023315"/>
    </source>
</evidence>
<dbReference type="PANTHER" id="PTHR43626">
    <property type="entry name" value="ACYL-COA N-ACYLTRANSFERASE"/>
    <property type="match status" value="1"/>
</dbReference>
<dbReference type="Pfam" id="PF00583">
    <property type="entry name" value="Acetyltransf_1"/>
    <property type="match status" value="1"/>
</dbReference>
<dbReference type="SUPFAM" id="SSF55729">
    <property type="entry name" value="Acyl-CoA N-acyltransferases (Nat)"/>
    <property type="match status" value="1"/>
</dbReference>
<dbReference type="GO" id="GO:0005737">
    <property type="term" value="C:cytoplasm"/>
    <property type="evidence" value="ECO:0007669"/>
    <property type="project" value="TreeGrafter"/>
</dbReference>
<accession>A0A6G5QGQ0</accession>
<dbReference type="Gene3D" id="3.40.630.30">
    <property type="match status" value="1"/>
</dbReference>
<dbReference type="NCBIfam" id="NF005840">
    <property type="entry name" value="PRK07757.1"/>
    <property type="match status" value="1"/>
</dbReference>
<dbReference type="CDD" id="cd04301">
    <property type="entry name" value="NAT_SF"/>
    <property type="match status" value="1"/>
</dbReference>
<organism evidence="4 5">
    <name type="scientific">Campylobacter mucosalis CCUG 21559</name>
    <dbReference type="NCBI Taxonomy" id="1032067"/>
    <lineage>
        <taxon>Bacteria</taxon>
        <taxon>Pseudomonadati</taxon>
        <taxon>Campylobacterota</taxon>
        <taxon>Epsilonproteobacteria</taxon>
        <taxon>Campylobacterales</taxon>
        <taxon>Campylobacteraceae</taxon>
        <taxon>Campylobacter</taxon>
    </lineage>
</organism>
<name>A0A6G5QGQ0_9BACT</name>
<dbReference type="AlphaFoldDB" id="A0A6G5QGQ0"/>
<sequence>MIELKKPKPKDVPAMQKMVAKEVANAIILPRSDDEVSTNIRSYTIATNDNEIIGYAALHFHTVNLAEVRSLVVSDEYRGQGVGSMIVKKILDEAREYEIAQVFTLTYKKSFFEKLGFYEIEKTQLPAQKIWADCAKCKRFPICDEIALIYDI</sequence>
<dbReference type="GO" id="GO:0008080">
    <property type="term" value="F:N-acetyltransferase activity"/>
    <property type="evidence" value="ECO:0007669"/>
    <property type="project" value="InterPro"/>
</dbReference>
<gene>
    <name evidence="4" type="ORF">CMUC_1011</name>
</gene>
<dbReference type="Proteomes" id="UP000503264">
    <property type="component" value="Chromosome"/>
</dbReference>
<dbReference type="EMBL" id="CP012542">
    <property type="protein sequence ID" value="QCD44794.1"/>
    <property type="molecule type" value="Genomic_DNA"/>
</dbReference>
<dbReference type="PANTHER" id="PTHR43626:SF4">
    <property type="entry name" value="GCN5-RELATED N-ACETYLTRANSFERASE 2, CHLOROPLASTIC"/>
    <property type="match status" value="1"/>
</dbReference>
<dbReference type="InterPro" id="IPR000182">
    <property type="entry name" value="GNAT_dom"/>
</dbReference>
<evidence type="ECO:0000313" key="5">
    <source>
        <dbReference type="Proteomes" id="UP000503264"/>
    </source>
</evidence>
<evidence type="ECO:0000313" key="4">
    <source>
        <dbReference type="EMBL" id="QCD44794.1"/>
    </source>
</evidence>
<evidence type="ECO:0000256" key="1">
    <source>
        <dbReference type="ARBA" id="ARBA00022679"/>
    </source>
</evidence>
<dbReference type="RefSeq" id="WP_034968083.1">
    <property type="nucleotide sequence ID" value="NZ_CP012542.1"/>
</dbReference>
<proteinExistence type="predicted"/>
<feature type="domain" description="N-acetyltransferase" evidence="3">
    <location>
        <begin position="2"/>
        <end position="141"/>
    </location>
</feature>
<evidence type="ECO:0000259" key="3">
    <source>
        <dbReference type="PROSITE" id="PS51186"/>
    </source>
</evidence>